<name>A0A934R4I7_9BACT</name>
<dbReference type="EMBL" id="JAENIK010000011">
    <property type="protein sequence ID" value="MBK1815893.1"/>
    <property type="molecule type" value="Genomic_DNA"/>
</dbReference>
<organism evidence="2 3">
    <name type="scientific">Luteolibacter yonseiensis</name>
    <dbReference type="NCBI Taxonomy" id="1144680"/>
    <lineage>
        <taxon>Bacteria</taxon>
        <taxon>Pseudomonadati</taxon>
        <taxon>Verrucomicrobiota</taxon>
        <taxon>Verrucomicrobiia</taxon>
        <taxon>Verrucomicrobiales</taxon>
        <taxon>Verrucomicrobiaceae</taxon>
        <taxon>Luteolibacter</taxon>
    </lineage>
</organism>
<keyword evidence="1" id="KW-0732">Signal</keyword>
<evidence type="ECO:0000313" key="3">
    <source>
        <dbReference type="Proteomes" id="UP000600139"/>
    </source>
</evidence>
<comment type="caution">
    <text evidence="2">The sequence shown here is derived from an EMBL/GenBank/DDBJ whole genome shotgun (WGS) entry which is preliminary data.</text>
</comment>
<reference evidence="2" key="1">
    <citation type="submission" date="2021-01" db="EMBL/GenBank/DDBJ databases">
        <title>Modified the classification status of verrucomicrobia.</title>
        <authorList>
            <person name="Feng X."/>
        </authorList>
    </citation>
    <scope>NUCLEOTIDE SEQUENCE</scope>
    <source>
        <strain evidence="2">JCM 18052</strain>
    </source>
</reference>
<feature type="chain" id="PRO_5037658799" evidence="1">
    <location>
        <begin position="25"/>
        <end position="637"/>
    </location>
</feature>
<sequence length="637" mass="66283">MKYKTKLNPLLGMLVAAAANTASGQFTGPSTASSPYALPTQPGYETISILTVDNTGAIPDDTVPKVGGGTYSMAGIPDGTGAFDNGDRTFTLLVNHELGSGTAGALHAHGSRGSFVARYVINKDTLAVVSGEDAMKEIYRWDSVNQVSFTTPQTFGFSRFCSADLPAASAFINPGGTLGTSARIFMNGEEGGNGWAVGTVVTGADAGKSYVLGKFNLSTNGNTDGVTGSGSWENNLACPTSQDKTVVIGLNDGGSSIMNNALSIYIGTKTSTGSEVDKAGLTNGILRHILVTGNPVEITNSTSRATNITNGTRFTLSATASTAFSRPEDGAWDPNPARPGVFYFVTTDRLDNASDGLGAQIGRSRLWRMTFDDISNPEAGGKIDILIDGRVVDGELINMFDNIAINAQNGHLIIQEDVGGAEHNGKVWDYDPATNSIKKILKHDPKRFGDRVATGNGFPSGLTTAATAPFTNDEEASGLTDITAIMATSTRHKGNPGEAWYISSDQAHYVNGITTDQVEGGQIFVLHDIAPAVTVKRGGFLRDRRTGLFAQDVTFTNNNAGPLTGPFHLALDGLSSNATLSNKTGDTSAALPAGSPYITVSGGNLAPGASATVTLQFANPSNGTITYSARPLGNTAP</sequence>
<evidence type="ECO:0000256" key="1">
    <source>
        <dbReference type="SAM" id="SignalP"/>
    </source>
</evidence>
<feature type="signal peptide" evidence="1">
    <location>
        <begin position="1"/>
        <end position="24"/>
    </location>
</feature>
<dbReference type="RefSeq" id="WP_200350855.1">
    <property type="nucleotide sequence ID" value="NZ_BAABHZ010000006.1"/>
</dbReference>
<dbReference type="Proteomes" id="UP000600139">
    <property type="component" value="Unassembled WGS sequence"/>
</dbReference>
<dbReference type="AlphaFoldDB" id="A0A934R4I7"/>
<evidence type="ECO:0000313" key="2">
    <source>
        <dbReference type="EMBL" id="MBK1815893.1"/>
    </source>
</evidence>
<accession>A0A934R4I7</accession>
<keyword evidence="3" id="KW-1185">Reference proteome</keyword>
<gene>
    <name evidence="2" type="ORF">JIN84_09705</name>
</gene>
<protein>
    <submittedName>
        <fullName evidence="2">Uncharacterized protein</fullName>
    </submittedName>
</protein>
<proteinExistence type="predicted"/>